<keyword evidence="2" id="KW-1185">Reference proteome</keyword>
<dbReference type="Proteomes" id="UP000192801">
    <property type="component" value="Unassembled WGS sequence"/>
</dbReference>
<evidence type="ECO:0000313" key="2">
    <source>
        <dbReference type="Proteomes" id="UP000192801"/>
    </source>
</evidence>
<protein>
    <submittedName>
        <fullName evidence="1">Uncharacterized protein</fullName>
    </submittedName>
</protein>
<comment type="caution">
    <text evidence="1">The sequence shown here is derived from an EMBL/GenBank/DDBJ whole genome shotgun (WGS) entry which is preliminary data.</text>
</comment>
<dbReference type="OrthoDB" id="4777189at2"/>
<reference evidence="1 2" key="1">
    <citation type="submission" date="2016-12" db="EMBL/GenBank/DDBJ databases">
        <title>The new phylogeny of genus Mycobacterium.</title>
        <authorList>
            <person name="Tortoli E."/>
            <person name="Trovato A."/>
            <person name="Cirillo D.M."/>
        </authorList>
    </citation>
    <scope>NUCLEOTIDE SEQUENCE [LARGE SCALE GENOMIC DNA]</scope>
    <source>
        <strain evidence="1 2">DSM 45130</strain>
    </source>
</reference>
<organism evidence="1 2">
    <name type="scientific">Mycolicibacterium insubricum</name>
    <dbReference type="NCBI Taxonomy" id="444597"/>
    <lineage>
        <taxon>Bacteria</taxon>
        <taxon>Bacillati</taxon>
        <taxon>Actinomycetota</taxon>
        <taxon>Actinomycetes</taxon>
        <taxon>Mycobacteriales</taxon>
        <taxon>Mycobacteriaceae</taxon>
        <taxon>Mycolicibacterium</taxon>
    </lineage>
</organism>
<accession>A0A1X0D025</accession>
<evidence type="ECO:0000313" key="1">
    <source>
        <dbReference type="EMBL" id="ORA65695.1"/>
    </source>
</evidence>
<name>A0A1X0D025_9MYCO</name>
<dbReference type="RefSeq" id="WP_083033011.1">
    <property type="nucleotide sequence ID" value="NZ_AP022618.1"/>
</dbReference>
<proteinExistence type="predicted"/>
<dbReference type="AlphaFoldDB" id="A0A1X0D025"/>
<dbReference type="EMBL" id="MVHS01000059">
    <property type="protein sequence ID" value="ORA65695.1"/>
    <property type="molecule type" value="Genomic_DNA"/>
</dbReference>
<sequence length="181" mass="19930">MEGIVFVIGFFAVLIGISWGYYALKSVAKRKLFFKGQYERQRTMIDNDLVLTTVVPMPVVMDSLSRHIPDDRSAKAAFLGGAMRVNMDGPNRLVYTHLPKFTTGGGGDRFAASITFEQSGPQQLQAVVSIDEWRENDGVTRRAGIDAMERFRNEVVAAFRAVDPNTAIGGRGQQLAQPGSM</sequence>
<gene>
    <name evidence="1" type="ORF">BST26_18330</name>
</gene>
<dbReference type="STRING" id="444597.BST26_18330"/>